<dbReference type="RefSeq" id="WP_093711480.1">
    <property type="nucleotide sequence ID" value="NZ_FONG01000001.1"/>
</dbReference>
<organism evidence="2 3">
    <name type="scientific">Actinacidiphila alni</name>
    <dbReference type="NCBI Taxonomy" id="380248"/>
    <lineage>
        <taxon>Bacteria</taxon>
        <taxon>Bacillati</taxon>
        <taxon>Actinomycetota</taxon>
        <taxon>Actinomycetes</taxon>
        <taxon>Kitasatosporales</taxon>
        <taxon>Streptomycetaceae</taxon>
        <taxon>Actinacidiphila</taxon>
    </lineage>
</organism>
<dbReference type="PANTHER" id="PTHR24023">
    <property type="entry name" value="COLLAGEN ALPHA"/>
    <property type="match status" value="1"/>
</dbReference>
<accession>A0A1I1XJE7</accession>
<dbReference type="GO" id="GO:0005615">
    <property type="term" value="C:extracellular space"/>
    <property type="evidence" value="ECO:0007669"/>
    <property type="project" value="TreeGrafter"/>
</dbReference>
<proteinExistence type="predicted"/>
<dbReference type="GO" id="GO:0031012">
    <property type="term" value="C:extracellular matrix"/>
    <property type="evidence" value="ECO:0007669"/>
    <property type="project" value="TreeGrafter"/>
</dbReference>
<evidence type="ECO:0000313" key="3">
    <source>
        <dbReference type="Proteomes" id="UP000199323"/>
    </source>
</evidence>
<dbReference type="AlphaFoldDB" id="A0A1I1XJE7"/>
<dbReference type="InterPro" id="IPR008160">
    <property type="entry name" value="Collagen"/>
</dbReference>
<keyword evidence="2" id="KW-0176">Collagen</keyword>
<feature type="compositionally biased region" description="Low complexity" evidence="1">
    <location>
        <begin position="142"/>
        <end position="164"/>
    </location>
</feature>
<dbReference type="GO" id="GO:0030198">
    <property type="term" value="P:extracellular matrix organization"/>
    <property type="evidence" value="ECO:0007669"/>
    <property type="project" value="TreeGrafter"/>
</dbReference>
<gene>
    <name evidence="2" type="ORF">SAMN05216251_101340</name>
</gene>
<name>A0A1I1XJE7_9ACTN</name>
<dbReference type="PANTHER" id="PTHR24023:SF1082">
    <property type="entry name" value="COLLAGEN TRIPLE HELIX REPEAT"/>
    <property type="match status" value="1"/>
</dbReference>
<feature type="region of interest" description="Disordered" evidence="1">
    <location>
        <begin position="83"/>
        <end position="164"/>
    </location>
</feature>
<dbReference type="STRING" id="380248.SAMN05216251_101340"/>
<dbReference type="GO" id="GO:0030020">
    <property type="term" value="F:extracellular matrix structural constituent conferring tensile strength"/>
    <property type="evidence" value="ECO:0007669"/>
    <property type="project" value="TreeGrafter"/>
</dbReference>
<evidence type="ECO:0000313" key="2">
    <source>
        <dbReference type="EMBL" id="SFE05863.1"/>
    </source>
</evidence>
<evidence type="ECO:0000256" key="1">
    <source>
        <dbReference type="SAM" id="MobiDB-lite"/>
    </source>
</evidence>
<dbReference type="Pfam" id="PF01391">
    <property type="entry name" value="Collagen"/>
    <property type="match status" value="1"/>
</dbReference>
<sequence length="257" mass="25564">MAAPAAAGSTRAARTVEAAATGTGRVVSRIGQHLRERPTSASASLRVYPPGARVAVRCSATGQVVQGHDQWFKVGKGWMSGRYLTTSGPVQPCNAPKPLPGPPGPKGPKGDKGDKGPQGPKGDTGPAGPAGPKGEKGDTGPKGDTGATGPAGPKGDTGPKGDPATQGVGYVFGVYQEYTVPGGTVNKAYPGKICPAHSRATSGNVKIKGTSPAYASGGELVGPSNDKNQYIGYVANPSGSSPIDIVVATCCAPTHAA</sequence>
<feature type="compositionally biased region" description="Pro residues" evidence="1">
    <location>
        <begin position="95"/>
        <end position="106"/>
    </location>
</feature>
<dbReference type="EMBL" id="FONG01000001">
    <property type="protein sequence ID" value="SFE05863.1"/>
    <property type="molecule type" value="Genomic_DNA"/>
</dbReference>
<dbReference type="InterPro" id="IPR050149">
    <property type="entry name" value="Collagen_superfamily"/>
</dbReference>
<feature type="compositionally biased region" description="Low complexity" evidence="1">
    <location>
        <begin position="117"/>
        <end position="132"/>
    </location>
</feature>
<keyword evidence="3" id="KW-1185">Reference proteome</keyword>
<protein>
    <submittedName>
        <fullName evidence="2">Collagen triple helix repeat-containing protein</fullName>
    </submittedName>
</protein>
<reference evidence="2 3" key="1">
    <citation type="submission" date="2016-10" db="EMBL/GenBank/DDBJ databases">
        <authorList>
            <person name="de Groot N.N."/>
        </authorList>
    </citation>
    <scope>NUCLEOTIDE SEQUENCE [LARGE SCALE GENOMIC DNA]</scope>
    <source>
        <strain evidence="2 3">CGMCC 4.3510</strain>
    </source>
</reference>
<dbReference type="Proteomes" id="UP000199323">
    <property type="component" value="Unassembled WGS sequence"/>
</dbReference>